<organism evidence="2 3">
    <name type="scientific">Sedimentitalea nanhaiensis</name>
    <dbReference type="NCBI Taxonomy" id="999627"/>
    <lineage>
        <taxon>Bacteria</taxon>
        <taxon>Pseudomonadati</taxon>
        <taxon>Pseudomonadota</taxon>
        <taxon>Alphaproteobacteria</taxon>
        <taxon>Rhodobacterales</taxon>
        <taxon>Paracoccaceae</taxon>
        <taxon>Sedimentitalea</taxon>
    </lineage>
</organism>
<dbReference type="NCBIfam" id="TIGR04141">
    <property type="entry name" value="TIGR04141 family sporadically distributed protein"/>
    <property type="match status" value="1"/>
</dbReference>
<dbReference type="RefSeq" id="WP_074920771.1">
    <property type="nucleotide sequence ID" value="NZ_FPAW01000043.1"/>
</dbReference>
<keyword evidence="3" id="KW-1185">Reference proteome</keyword>
<feature type="compositionally biased region" description="Acidic residues" evidence="1">
    <location>
        <begin position="547"/>
        <end position="573"/>
    </location>
</feature>
<dbReference type="AlphaFoldDB" id="A0A1I7E3W8"/>
<protein>
    <submittedName>
        <fullName evidence="2">Sporadically distributed protein, TIGR04141 family</fullName>
    </submittedName>
</protein>
<dbReference type="EMBL" id="FPAW01000043">
    <property type="protein sequence ID" value="SFU18640.1"/>
    <property type="molecule type" value="Genomic_DNA"/>
</dbReference>
<sequence length="573" mass="63960">MTEKTKMRTLNVRLLRKGRTPEDAFTETFAPDADRALEERPWDAGDGARLFVGQIYSNPPGWRDLLQQVSPDLPEGIFTGGAGAVVFIPVGDRFAAICFGHVHIALNDHAFERQFGLRVTLNSVPRDKLRSLDLATPDAVTFQKRVQASKDSDVQAFGVDMLRDLARVAGGTPRNPAFASFVAGKDSLSITCRVEPDKFHEKCAEIISEFTKTTYQKEFAWVDNMRRVEEKDTIEKLDASIEKAIKDLKAGKASDLHMTPPEIVNYTEGSLLHYNGFGSHGTNFHSLSIKDYISELKRCAFKGGISEIKEKHRVKAKAEDEGEFSEKWRVYDCFVFETTLGADGSQEHYVLFAGDWYKVEKSFKDRIETAFNAIERVTIVGKTTCRNEEKLIEHLEASRDDLVKLDCEKINPQNVRYANIEPCDFFSDQKDFIHLKDGSSSGPISHLWSQGVVSADAFISDKEFRKKLRAKVKSIKAGFEVHLPKSTDKVVREDYKVVYGIMRPPYADGTLGLPFFSKVSFQTAVERLAQFGIPVAIELIEKPASDADADADADAGDGDDGDEGNDDVIEEAA</sequence>
<dbReference type="Proteomes" id="UP000182466">
    <property type="component" value="Unassembled WGS sequence"/>
</dbReference>
<evidence type="ECO:0000313" key="3">
    <source>
        <dbReference type="Proteomes" id="UP000182466"/>
    </source>
</evidence>
<dbReference type="eggNOG" id="ENOG502Z97J">
    <property type="taxonomic scope" value="Bacteria"/>
</dbReference>
<evidence type="ECO:0000256" key="1">
    <source>
        <dbReference type="SAM" id="MobiDB-lite"/>
    </source>
</evidence>
<accession>A0A1I7E3W8</accession>
<name>A0A1I7E3W8_9RHOB</name>
<gene>
    <name evidence="2" type="ORF">SAMN05216236_14326</name>
</gene>
<dbReference type="OrthoDB" id="6401683at2"/>
<dbReference type="Pfam" id="PF19614">
    <property type="entry name" value="DUF6119"/>
    <property type="match status" value="1"/>
</dbReference>
<proteinExistence type="predicted"/>
<dbReference type="InterPro" id="IPR026487">
    <property type="entry name" value="CHP04141"/>
</dbReference>
<reference evidence="2 3" key="1">
    <citation type="submission" date="2016-10" db="EMBL/GenBank/DDBJ databases">
        <authorList>
            <person name="de Groot N.N."/>
        </authorList>
    </citation>
    <scope>NUCLEOTIDE SEQUENCE [LARGE SCALE GENOMIC DNA]</scope>
    <source>
        <strain evidence="2 3">CGMCC 1.10959</strain>
    </source>
</reference>
<evidence type="ECO:0000313" key="2">
    <source>
        <dbReference type="EMBL" id="SFU18640.1"/>
    </source>
</evidence>
<dbReference type="STRING" id="999627.SAMN05216236_14326"/>
<feature type="region of interest" description="Disordered" evidence="1">
    <location>
        <begin position="546"/>
        <end position="573"/>
    </location>
</feature>